<dbReference type="SUPFAM" id="SSF56024">
    <property type="entry name" value="Phospholipase D/nuclease"/>
    <property type="match status" value="1"/>
</dbReference>
<name>A0A918CCC4_9DEIO</name>
<dbReference type="AlphaFoldDB" id="A0A918CCC4"/>
<comment type="caution">
    <text evidence="1">The sequence shown here is derived from an EMBL/GenBank/DDBJ whole genome shotgun (WGS) entry which is preliminary data.</text>
</comment>
<protein>
    <recommendedName>
        <fullName evidence="3">Phospholipase D-like domain-containing protein</fullName>
    </recommendedName>
</protein>
<sequence>MLLTTLLCSSFANAQRAASVLQSIAGARTELIAVLPTVGRQDLAVALKAAAARGTKVFLITEAASVHRGGYLLNVSHGPDSLRTYLYRGTLPEAWVLVDNAWVATGAGLDQEGASVLEVSQDAAVVQRLNAWARQVTQAGPISRPDLLKLHFGK</sequence>
<evidence type="ECO:0008006" key="3">
    <source>
        <dbReference type="Google" id="ProtNLM"/>
    </source>
</evidence>
<organism evidence="1 2">
    <name type="scientific">Deinococcus ruber</name>
    <dbReference type="NCBI Taxonomy" id="1848197"/>
    <lineage>
        <taxon>Bacteria</taxon>
        <taxon>Thermotogati</taxon>
        <taxon>Deinococcota</taxon>
        <taxon>Deinococci</taxon>
        <taxon>Deinococcales</taxon>
        <taxon>Deinococcaceae</taxon>
        <taxon>Deinococcus</taxon>
    </lineage>
</organism>
<accession>A0A918CCC4</accession>
<evidence type="ECO:0000313" key="1">
    <source>
        <dbReference type="EMBL" id="GGR15597.1"/>
    </source>
</evidence>
<proteinExistence type="predicted"/>
<reference evidence="1" key="2">
    <citation type="submission" date="2020-09" db="EMBL/GenBank/DDBJ databases">
        <authorList>
            <person name="Sun Q."/>
            <person name="Ohkuma M."/>
        </authorList>
    </citation>
    <scope>NUCLEOTIDE SEQUENCE</scope>
    <source>
        <strain evidence="1">JCM 31311</strain>
    </source>
</reference>
<keyword evidence="2" id="KW-1185">Reference proteome</keyword>
<dbReference type="EMBL" id="BMQL01000018">
    <property type="protein sequence ID" value="GGR15597.1"/>
    <property type="molecule type" value="Genomic_DNA"/>
</dbReference>
<gene>
    <name evidence="1" type="ORF">GCM10008957_30430</name>
</gene>
<evidence type="ECO:0000313" key="2">
    <source>
        <dbReference type="Proteomes" id="UP000603865"/>
    </source>
</evidence>
<dbReference type="Proteomes" id="UP000603865">
    <property type="component" value="Unassembled WGS sequence"/>
</dbReference>
<reference evidence="1" key="1">
    <citation type="journal article" date="2014" name="Int. J. Syst. Evol. Microbiol.">
        <title>Complete genome sequence of Corynebacterium casei LMG S-19264T (=DSM 44701T), isolated from a smear-ripened cheese.</title>
        <authorList>
            <consortium name="US DOE Joint Genome Institute (JGI-PGF)"/>
            <person name="Walter F."/>
            <person name="Albersmeier A."/>
            <person name="Kalinowski J."/>
            <person name="Ruckert C."/>
        </authorList>
    </citation>
    <scope>NUCLEOTIDE SEQUENCE</scope>
    <source>
        <strain evidence="1">JCM 31311</strain>
    </source>
</reference>